<protein>
    <submittedName>
        <fullName evidence="1">Uncharacterized protein</fullName>
    </submittedName>
</protein>
<dbReference type="EMBL" id="BK014739">
    <property type="protein sequence ID" value="DAD73596.1"/>
    <property type="molecule type" value="Genomic_DNA"/>
</dbReference>
<accession>A0A8S5LUA9</accession>
<proteinExistence type="predicted"/>
<evidence type="ECO:0000313" key="1">
    <source>
        <dbReference type="EMBL" id="DAD73596.1"/>
    </source>
</evidence>
<reference evidence="1" key="1">
    <citation type="journal article" date="2021" name="Proc. Natl. Acad. Sci. U.S.A.">
        <title>A Catalog of Tens of Thousands of Viruses from Human Metagenomes Reveals Hidden Associations with Chronic Diseases.</title>
        <authorList>
            <person name="Tisza M.J."/>
            <person name="Buck C.B."/>
        </authorList>
    </citation>
    <scope>NUCLEOTIDE SEQUENCE</scope>
    <source>
        <strain evidence="1">CtwmI4</strain>
    </source>
</reference>
<organism evidence="1">
    <name type="scientific">Myoviridae sp. ctwmI4</name>
    <dbReference type="NCBI Taxonomy" id="2826710"/>
    <lineage>
        <taxon>Viruses</taxon>
        <taxon>Duplodnaviria</taxon>
        <taxon>Heunggongvirae</taxon>
        <taxon>Uroviricota</taxon>
        <taxon>Caudoviricetes</taxon>
    </lineage>
</organism>
<name>A0A8S5LUA9_9CAUD</name>
<sequence length="148" mass="17137">MNVGHLRMPLIFYIWRFNMADTLIPKSKYVQLGGKEYQIYPMILGDYAKVERLLSKINDQYLYLNLPTPITKDDGSFELDKNGKVKYDYVAFNAMCELFELALHIPRKEVMNVVDLESGIEILDEYMCISGLKKKILQGIQQIADSTM</sequence>